<evidence type="ECO:0000313" key="3">
    <source>
        <dbReference type="EMBL" id="KAL2470171.1"/>
    </source>
</evidence>
<accession>A0ABD1Q602</accession>
<dbReference type="AlphaFoldDB" id="A0ABD1Q602"/>
<keyword evidence="4" id="KW-1185">Reference proteome</keyword>
<evidence type="ECO:0000256" key="2">
    <source>
        <dbReference type="SAM" id="MobiDB-lite"/>
    </source>
</evidence>
<feature type="coiled-coil region" evidence="1">
    <location>
        <begin position="120"/>
        <end position="147"/>
    </location>
</feature>
<feature type="region of interest" description="Disordered" evidence="2">
    <location>
        <begin position="75"/>
        <end position="99"/>
    </location>
</feature>
<comment type="caution">
    <text evidence="3">The sequence shown here is derived from an EMBL/GenBank/DDBJ whole genome shotgun (WGS) entry which is preliminary data.</text>
</comment>
<evidence type="ECO:0000313" key="4">
    <source>
        <dbReference type="Proteomes" id="UP001604336"/>
    </source>
</evidence>
<dbReference type="Proteomes" id="UP001604336">
    <property type="component" value="Unassembled WGS sequence"/>
</dbReference>
<keyword evidence="1" id="KW-0175">Coiled coil</keyword>
<protein>
    <submittedName>
        <fullName evidence="3">Uncharacterized protein</fullName>
    </submittedName>
</protein>
<gene>
    <name evidence="3" type="ORF">Adt_38307</name>
</gene>
<dbReference type="EMBL" id="JBFOLK010000012">
    <property type="protein sequence ID" value="KAL2470171.1"/>
    <property type="molecule type" value="Genomic_DNA"/>
</dbReference>
<name>A0ABD1Q602_9LAMI</name>
<organism evidence="3 4">
    <name type="scientific">Abeliophyllum distichum</name>
    <dbReference type="NCBI Taxonomy" id="126358"/>
    <lineage>
        <taxon>Eukaryota</taxon>
        <taxon>Viridiplantae</taxon>
        <taxon>Streptophyta</taxon>
        <taxon>Embryophyta</taxon>
        <taxon>Tracheophyta</taxon>
        <taxon>Spermatophyta</taxon>
        <taxon>Magnoliopsida</taxon>
        <taxon>eudicotyledons</taxon>
        <taxon>Gunneridae</taxon>
        <taxon>Pentapetalae</taxon>
        <taxon>asterids</taxon>
        <taxon>lamiids</taxon>
        <taxon>Lamiales</taxon>
        <taxon>Oleaceae</taxon>
        <taxon>Forsythieae</taxon>
        <taxon>Abeliophyllum</taxon>
    </lineage>
</organism>
<proteinExistence type="predicted"/>
<feature type="compositionally biased region" description="Basic and acidic residues" evidence="2">
    <location>
        <begin position="75"/>
        <end position="86"/>
    </location>
</feature>
<evidence type="ECO:0000256" key="1">
    <source>
        <dbReference type="SAM" id="Coils"/>
    </source>
</evidence>
<sequence length="154" mass="17221">MDLENHIYTLISMLGFQTDKRYTTIFPALISGICEAAGVQILPVEPVLKAKGPINRYALKNARRHTAQAVGAVPVREEQPQEDHAATHQPVTPQPAAPPADIASMLRQILEGQDEHTRLIVATRIEMRTMQQELATLRARMDSFRHAQMNQESC</sequence>
<reference evidence="4" key="1">
    <citation type="submission" date="2024-07" db="EMBL/GenBank/DDBJ databases">
        <title>Two chromosome-level genome assemblies of Korean endemic species Abeliophyllum distichum and Forsythia ovata (Oleaceae).</title>
        <authorList>
            <person name="Jang H."/>
        </authorList>
    </citation>
    <scope>NUCLEOTIDE SEQUENCE [LARGE SCALE GENOMIC DNA]</scope>
</reference>